<evidence type="ECO:0000313" key="3">
    <source>
        <dbReference type="Proteomes" id="UP001158576"/>
    </source>
</evidence>
<evidence type="ECO:0000313" key="2">
    <source>
        <dbReference type="EMBL" id="CAG5082599.1"/>
    </source>
</evidence>
<proteinExistence type="predicted"/>
<dbReference type="SUPFAM" id="SSF52821">
    <property type="entry name" value="Rhodanese/Cell cycle control phosphatase"/>
    <property type="match status" value="1"/>
</dbReference>
<dbReference type="Gene3D" id="3.40.250.10">
    <property type="entry name" value="Rhodanese-like domain"/>
    <property type="match status" value="1"/>
</dbReference>
<accession>A0ABN7RP92</accession>
<evidence type="ECO:0000259" key="1">
    <source>
        <dbReference type="PROSITE" id="PS50206"/>
    </source>
</evidence>
<reference evidence="2 3" key="1">
    <citation type="submission" date="2021-04" db="EMBL/GenBank/DDBJ databases">
        <authorList>
            <person name="Bliznina A."/>
        </authorList>
    </citation>
    <scope>NUCLEOTIDE SEQUENCE [LARGE SCALE GENOMIC DNA]</scope>
</reference>
<name>A0ABN7RP92_OIKDI</name>
<gene>
    <name evidence="2" type="ORF">OKIOD_LOCUS1722</name>
</gene>
<dbReference type="SMART" id="SM00450">
    <property type="entry name" value="RHOD"/>
    <property type="match status" value="1"/>
</dbReference>
<dbReference type="PANTHER" id="PTHR44086:SF10">
    <property type="entry name" value="THIOSULFATE SULFURTRANSFERASE_RHODANESE-LIKE DOMAIN-CONTAINING PROTEIN 3"/>
    <property type="match status" value="1"/>
</dbReference>
<dbReference type="EMBL" id="OU015568">
    <property type="protein sequence ID" value="CAG5082599.1"/>
    <property type="molecule type" value="Genomic_DNA"/>
</dbReference>
<feature type="domain" description="Rhodanese" evidence="1">
    <location>
        <begin position="16"/>
        <end position="106"/>
    </location>
</feature>
<dbReference type="PANTHER" id="PTHR44086">
    <property type="entry name" value="THIOSULFATE SULFURTRANSFERASE RDL2, MITOCHONDRIAL-RELATED"/>
    <property type="match status" value="1"/>
</dbReference>
<dbReference type="PROSITE" id="PS50206">
    <property type="entry name" value="RHODANESE_3"/>
    <property type="match status" value="1"/>
</dbReference>
<dbReference type="InterPro" id="IPR001763">
    <property type="entry name" value="Rhodanese-like_dom"/>
</dbReference>
<dbReference type="Proteomes" id="UP001158576">
    <property type="component" value="Chromosome PAR"/>
</dbReference>
<sequence length="141" mass="15357">MTGLLASFAYLSAVRFNSDVFVVDVRTPVEVSAGYIESAWGANVPLSVIWRSFKLPADEFESRFGARKPSLSDEIIVTCRSGGRSTVAQKILEELGYTNVLNFKTEDGKNGGYNYWLAESAAAKAHSDWQANPEVATISGN</sequence>
<keyword evidence="3" id="KW-1185">Reference proteome</keyword>
<dbReference type="Pfam" id="PF00581">
    <property type="entry name" value="Rhodanese"/>
    <property type="match status" value="1"/>
</dbReference>
<protein>
    <submittedName>
        <fullName evidence="2">Oidioi.mRNA.OKI2018_I69.PAR.g10164.t1.cds</fullName>
    </submittedName>
</protein>
<organism evidence="2 3">
    <name type="scientific">Oikopleura dioica</name>
    <name type="common">Tunicate</name>
    <dbReference type="NCBI Taxonomy" id="34765"/>
    <lineage>
        <taxon>Eukaryota</taxon>
        <taxon>Metazoa</taxon>
        <taxon>Chordata</taxon>
        <taxon>Tunicata</taxon>
        <taxon>Appendicularia</taxon>
        <taxon>Copelata</taxon>
        <taxon>Oikopleuridae</taxon>
        <taxon>Oikopleura</taxon>
    </lineage>
</organism>
<dbReference type="InterPro" id="IPR036873">
    <property type="entry name" value="Rhodanese-like_dom_sf"/>
</dbReference>